<evidence type="ECO:0000313" key="2">
    <source>
        <dbReference type="Proteomes" id="UP000610846"/>
    </source>
</evidence>
<proteinExistence type="predicted"/>
<gene>
    <name evidence="1" type="ORF">IF651_01285</name>
</gene>
<keyword evidence="2" id="KW-1185">Reference proteome</keyword>
<reference evidence="1" key="2">
    <citation type="submission" date="2020-09" db="EMBL/GenBank/DDBJ databases">
        <authorList>
            <person name="Yu Y."/>
        </authorList>
    </citation>
    <scope>NUCLEOTIDE SEQUENCE</scope>
    <source>
        <strain evidence="1">KCTC 49039</strain>
    </source>
</reference>
<reference evidence="1" key="1">
    <citation type="journal article" date="2018" name="Curr. Microbiol.">
        <title>Cellulosimicrobium arenosum sp. nov., Isolated from Marine Sediment Sand.</title>
        <authorList>
            <person name="Oh M."/>
            <person name="Kim J.H."/>
            <person name="Yoon J.H."/>
            <person name="Schumann P."/>
            <person name="Kim W."/>
        </authorList>
    </citation>
    <scope>NUCLEOTIDE SEQUENCE</scope>
    <source>
        <strain evidence="1">KCTC 49039</strain>
    </source>
</reference>
<organism evidence="1 2">
    <name type="scientific">Cellulosimicrobium arenosum</name>
    <dbReference type="NCBI Taxonomy" id="2708133"/>
    <lineage>
        <taxon>Bacteria</taxon>
        <taxon>Bacillati</taxon>
        <taxon>Actinomycetota</taxon>
        <taxon>Actinomycetes</taxon>
        <taxon>Micrococcales</taxon>
        <taxon>Promicromonosporaceae</taxon>
        <taxon>Cellulosimicrobium</taxon>
    </lineage>
</organism>
<comment type="caution">
    <text evidence="1">The sequence shown here is derived from an EMBL/GenBank/DDBJ whole genome shotgun (WGS) entry which is preliminary data.</text>
</comment>
<dbReference type="AlphaFoldDB" id="A0A927IYS8"/>
<dbReference type="Proteomes" id="UP000610846">
    <property type="component" value="Unassembled WGS sequence"/>
</dbReference>
<accession>A0A927IYS8</accession>
<name>A0A927IYS8_9MICO</name>
<evidence type="ECO:0000313" key="1">
    <source>
        <dbReference type="EMBL" id="MBD8077694.1"/>
    </source>
</evidence>
<dbReference type="EMBL" id="JACYHB010000001">
    <property type="protein sequence ID" value="MBD8077694.1"/>
    <property type="molecule type" value="Genomic_DNA"/>
</dbReference>
<protein>
    <submittedName>
        <fullName evidence="1">Uncharacterized protein</fullName>
    </submittedName>
</protein>
<sequence>MSARTQIVAFLTEALPAEWTVLPFARDLGNLTKPTVSVEMSRVDQGPSQGLWSATCTITLVAPFQDYEAAEDFLEDGLLVTLGVLDGIPNIGLGAERVVIAEKHHAYQVNITYPLAKSDDSEE</sequence>
<dbReference type="RefSeq" id="WP_191827260.1">
    <property type="nucleotide sequence ID" value="NZ_JACYHB010000001.1"/>
</dbReference>